<sequence length="164" mass="18605">MRSTSRRAEGEQAVDGLREDKAQISEVLIRYATGIDQRDWELFRTCWTDDVEADYGLRLSGADAIMDYMATAHRDMGDTRHQLSNLVIDVTGDQATARSYVHAVLMIRPDDPNAFIDVIGSYDDTLVRTTDGWRIGRRTFHLVRMITTGGSPDWEAPLRSIRRA</sequence>
<protein>
    <submittedName>
        <fullName evidence="2">Polyketide cyclase</fullName>
    </submittedName>
</protein>
<dbReference type="Pfam" id="PF13577">
    <property type="entry name" value="SnoaL_4"/>
    <property type="match status" value="1"/>
</dbReference>
<dbReference type="Proteomes" id="UP000188929">
    <property type="component" value="Unassembled WGS sequence"/>
</dbReference>
<dbReference type="InterPro" id="IPR037401">
    <property type="entry name" value="SnoaL-like"/>
</dbReference>
<dbReference type="STRING" id="1834516.BL253_25845"/>
<proteinExistence type="predicted"/>
<name>A0A1V2I745_9ACTN</name>
<dbReference type="EMBL" id="MOMC01000054">
    <property type="protein sequence ID" value="ONH26043.1"/>
    <property type="molecule type" value="Genomic_DNA"/>
</dbReference>
<gene>
    <name evidence="2" type="ORF">BL253_25845</name>
</gene>
<evidence type="ECO:0000313" key="2">
    <source>
        <dbReference type="EMBL" id="ONH26043.1"/>
    </source>
</evidence>
<dbReference type="SUPFAM" id="SSF54427">
    <property type="entry name" value="NTF2-like"/>
    <property type="match status" value="1"/>
</dbReference>
<organism evidence="2 3">
    <name type="scientific">Pseudofrankia asymbiotica</name>
    <dbReference type="NCBI Taxonomy" id="1834516"/>
    <lineage>
        <taxon>Bacteria</taxon>
        <taxon>Bacillati</taxon>
        <taxon>Actinomycetota</taxon>
        <taxon>Actinomycetes</taxon>
        <taxon>Frankiales</taxon>
        <taxon>Frankiaceae</taxon>
        <taxon>Pseudofrankia</taxon>
    </lineage>
</organism>
<keyword evidence="3" id="KW-1185">Reference proteome</keyword>
<dbReference type="InterPro" id="IPR032710">
    <property type="entry name" value="NTF2-like_dom_sf"/>
</dbReference>
<dbReference type="AlphaFoldDB" id="A0A1V2I745"/>
<feature type="domain" description="SnoaL-like" evidence="1">
    <location>
        <begin position="19"/>
        <end position="139"/>
    </location>
</feature>
<dbReference type="CDD" id="cd00531">
    <property type="entry name" value="NTF2_like"/>
    <property type="match status" value="1"/>
</dbReference>
<reference evidence="3" key="1">
    <citation type="submission" date="2016-10" db="EMBL/GenBank/DDBJ databases">
        <title>Frankia sp. NRRL B-16386 Genome sequencing.</title>
        <authorList>
            <person name="Ghodhbane-Gtari F."/>
            <person name="Swanson E."/>
            <person name="Gueddou A."/>
            <person name="Hezbri K."/>
            <person name="Ktari K."/>
            <person name="Nouioui I."/>
            <person name="Morris K."/>
            <person name="Simpson S."/>
            <person name="Abebe-Akele F."/>
            <person name="Thomas K."/>
            <person name="Gtari M."/>
            <person name="Tisa L.S."/>
        </authorList>
    </citation>
    <scope>NUCLEOTIDE SEQUENCE [LARGE SCALE GENOMIC DNA]</scope>
    <source>
        <strain evidence="3">NRRL B-16386</strain>
    </source>
</reference>
<evidence type="ECO:0000313" key="3">
    <source>
        <dbReference type="Proteomes" id="UP000188929"/>
    </source>
</evidence>
<dbReference type="Gene3D" id="3.10.450.50">
    <property type="match status" value="1"/>
</dbReference>
<comment type="caution">
    <text evidence="2">The sequence shown here is derived from an EMBL/GenBank/DDBJ whole genome shotgun (WGS) entry which is preliminary data.</text>
</comment>
<evidence type="ECO:0000259" key="1">
    <source>
        <dbReference type="Pfam" id="PF13577"/>
    </source>
</evidence>
<accession>A0A1V2I745</accession>